<dbReference type="EMBL" id="AAZO01006041">
    <property type="status" value="NOT_ANNOTATED_CDS"/>
    <property type="molecule type" value="Genomic_DNA"/>
</dbReference>
<dbReference type="OrthoDB" id="29460at2759"/>
<reference evidence="5" key="3">
    <citation type="submission" date="2021-02" db="UniProtKB">
        <authorList>
            <consortium name="EnsemblMetazoa"/>
        </authorList>
    </citation>
    <scope>IDENTIFICATION</scope>
    <source>
        <strain evidence="5">USDA</strain>
    </source>
</reference>
<dbReference type="OMA" id="ICTHEEK"/>
<dbReference type="Pfam" id="PF02157">
    <property type="entry name" value="Man-6-P_recep"/>
    <property type="match status" value="1"/>
</dbReference>
<dbReference type="InterPro" id="IPR009011">
    <property type="entry name" value="Man6P_isomerase_rcpt-bd_dom_sf"/>
</dbReference>
<keyword evidence="2" id="KW-1133">Transmembrane helix</keyword>
<dbReference type="HOGENOM" id="CLU_058440_0_0_1"/>
<reference evidence="4" key="1">
    <citation type="submission" date="2007-04" db="EMBL/GenBank/DDBJ databases">
        <title>Annotation of Pediculus humanus corporis strain USDA.</title>
        <authorList>
            <person name="Kirkness E."/>
            <person name="Hannick L."/>
            <person name="Hass B."/>
            <person name="Bruggner R."/>
            <person name="Lawson D."/>
            <person name="Bidwell S."/>
            <person name="Joardar V."/>
            <person name="Caler E."/>
            <person name="Walenz B."/>
            <person name="Inman J."/>
            <person name="Schobel S."/>
            <person name="Galinsky K."/>
            <person name="Amedeo P."/>
            <person name="Strausberg R."/>
        </authorList>
    </citation>
    <scope>NUCLEOTIDE SEQUENCE</scope>
    <source>
        <strain evidence="4">USDA</strain>
    </source>
</reference>
<dbReference type="Proteomes" id="UP000009046">
    <property type="component" value="Unassembled WGS sequence"/>
</dbReference>
<feature type="transmembrane region" description="Helical" evidence="2">
    <location>
        <begin position="143"/>
        <end position="163"/>
    </location>
</feature>
<dbReference type="PANTHER" id="PTHR15071:SF29">
    <property type="entry name" value="CATION-DEPENDENT MANNOSE-6-PHOSPHATE RECEPTOR"/>
    <property type="match status" value="1"/>
</dbReference>
<dbReference type="eggNOG" id="ENOG502QTJ5">
    <property type="taxonomic scope" value="Eukaryota"/>
</dbReference>
<accession>E0VXD0</accession>
<keyword evidence="4" id="KW-0675">Receptor</keyword>
<dbReference type="Gene3D" id="2.70.130.10">
    <property type="entry name" value="Mannose-6-phosphate receptor binding domain"/>
    <property type="match status" value="1"/>
</dbReference>
<dbReference type="EMBL" id="DS235830">
    <property type="protein sequence ID" value="EEB18036.1"/>
    <property type="molecule type" value="Genomic_DNA"/>
</dbReference>
<dbReference type="STRING" id="121224.E0VXD0"/>
<dbReference type="GeneID" id="8236225"/>
<name>E0VXD0_PEDHC</name>
<dbReference type="InParanoid" id="E0VXD0"/>
<keyword evidence="1" id="KW-0325">Glycoprotein</keyword>
<feature type="signal peptide" evidence="3">
    <location>
        <begin position="1"/>
        <end position="23"/>
    </location>
</feature>
<dbReference type="GO" id="GO:0005802">
    <property type="term" value="C:trans-Golgi network"/>
    <property type="evidence" value="ECO:0007669"/>
    <property type="project" value="TreeGrafter"/>
</dbReference>
<keyword evidence="2" id="KW-0812">Transmembrane</keyword>
<feature type="chain" id="PRO_5011412839" evidence="3">
    <location>
        <begin position="24"/>
        <end position="226"/>
    </location>
</feature>
<dbReference type="RefSeq" id="XP_002430774.1">
    <property type="nucleotide sequence ID" value="XM_002430729.1"/>
</dbReference>
<keyword evidence="2" id="KW-0472">Membrane</keyword>
<proteinExistence type="predicted"/>
<dbReference type="GO" id="GO:0006622">
    <property type="term" value="P:protein targeting to lysosome"/>
    <property type="evidence" value="ECO:0007669"/>
    <property type="project" value="TreeGrafter"/>
</dbReference>
<organism>
    <name type="scientific">Pediculus humanus subsp. corporis</name>
    <name type="common">Body louse</name>
    <dbReference type="NCBI Taxonomy" id="121224"/>
    <lineage>
        <taxon>Eukaryota</taxon>
        <taxon>Metazoa</taxon>
        <taxon>Ecdysozoa</taxon>
        <taxon>Arthropoda</taxon>
        <taxon>Hexapoda</taxon>
        <taxon>Insecta</taxon>
        <taxon>Pterygota</taxon>
        <taxon>Neoptera</taxon>
        <taxon>Paraneoptera</taxon>
        <taxon>Psocodea</taxon>
        <taxon>Troctomorpha</taxon>
        <taxon>Phthiraptera</taxon>
        <taxon>Anoplura</taxon>
        <taxon>Pediculidae</taxon>
        <taxon>Pediculus</taxon>
    </lineage>
</organism>
<evidence type="ECO:0000256" key="1">
    <source>
        <dbReference type="ARBA" id="ARBA00023180"/>
    </source>
</evidence>
<evidence type="ECO:0000313" key="6">
    <source>
        <dbReference type="Proteomes" id="UP000009046"/>
    </source>
</evidence>
<dbReference type="EnsemblMetazoa" id="PHUM498330-RA">
    <property type="protein sequence ID" value="PHUM498330-PA"/>
    <property type="gene ID" value="PHUM498330"/>
</dbReference>
<dbReference type="PANTHER" id="PTHR15071">
    <property type="entry name" value="MANNOSE-6-PHOSPHATE RECEPTOR FAMILY MEMBER"/>
    <property type="match status" value="1"/>
</dbReference>
<evidence type="ECO:0000313" key="4">
    <source>
        <dbReference type="EMBL" id="EEB18036.1"/>
    </source>
</evidence>
<keyword evidence="3" id="KW-0732">Signal</keyword>
<dbReference type="SUPFAM" id="SSF50911">
    <property type="entry name" value="Mannose 6-phosphate receptor domain"/>
    <property type="match status" value="1"/>
</dbReference>
<keyword evidence="6" id="KW-1185">Reference proteome</keyword>
<dbReference type="VEuPathDB" id="VectorBase:PHUM498330"/>
<evidence type="ECO:0000256" key="2">
    <source>
        <dbReference type="SAM" id="Phobius"/>
    </source>
</evidence>
<dbReference type="CTD" id="8236225"/>
<dbReference type="InterPro" id="IPR028927">
    <property type="entry name" value="Man-6-P_rcpt"/>
</dbReference>
<sequence>MHTSCFNLFILSFLTHFFSTVLCSDAGKYGFSYSVGICADTSKLANVSVSKTKASEEPIPLGRRNETQIMGGDTWVMVQYGCSHCLPSTQCLGNRNVSIYIVCDPIHHDNHKLQLAVENDCYNQFVLPTSFICTHEEKVSGTSVFFILLSVGFFMYFLVGVIYRKLAHNAQGCQQLPHFRFWQRIGGLCSDGCNYVCRCDTEPEDSWNNITSNFDGGDRDDALLKP</sequence>
<dbReference type="AlphaFoldDB" id="E0VXD0"/>
<protein>
    <submittedName>
        <fullName evidence="4">Cation-dependent mannose-6-phosphate receptor, putative</fullName>
    </submittedName>
</protein>
<reference evidence="4" key="2">
    <citation type="submission" date="2007-04" db="EMBL/GenBank/DDBJ databases">
        <title>The genome of the human body louse.</title>
        <authorList>
            <consortium name="The Human Body Louse Genome Consortium"/>
            <person name="Kirkness E."/>
            <person name="Walenz B."/>
            <person name="Hass B."/>
            <person name="Bruggner R."/>
            <person name="Strausberg R."/>
        </authorList>
    </citation>
    <scope>NUCLEOTIDE SEQUENCE</scope>
    <source>
        <strain evidence="4">USDA</strain>
    </source>
</reference>
<evidence type="ECO:0000313" key="5">
    <source>
        <dbReference type="EnsemblMetazoa" id="PHUM498330-PA"/>
    </source>
</evidence>
<gene>
    <name evidence="5" type="primary">8236225</name>
    <name evidence="4" type="ORF">Phum_PHUM498330</name>
</gene>
<evidence type="ECO:0000256" key="3">
    <source>
        <dbReference type="SAM" id="SignalP"/>
    </source>
</evidence>
<dbReference type="KEGG" id="phu:Phum_PHUM498330"/>